<evidence type="ECO:0008006" key="3">
    <source>
        <dbReference type="Google" id="ProtNLM"/>
    </source>
</evidence>
<proteinExistence type="predicted"/>
<reference evidence="1 2" key="1">
    <citation type="submission" date="2023-03" db="EMBL/GenBank/DDBJ databases">
        <title>Thalassotalea loyana LMG 22536T draft genome sequence.</title>
        <authorList>
            <person name="Sawabe T."/>
        </authorList>
    </citation>
    <scope>NUCLEOTIDE SEQUENCE [LARGE SCALE GENOMIC DNA]</scope>
    <source>
        <strain evidence="1 2">LMG 22536</strain>
    </source>
</reference>
<accession>A0ABQ6HFD8</accession>
<evidence type="ECO:0000313" key="1">
    <source>
        <dbReference type="EMBL" id="GLX85206.1"/>
    </source>
</evidence>
<sequence length="197" mass="22246">MQHASRSANLIKVENTMKTIILADIFGITPQLKLLASNLSPDYQLLSPYDDDSLSFEDEKVAYQYFSLNTDITKYSLKLSECLANHTESVNILGFSVGASALWLCADQQHPNVNKGIGFYSSQIRQHHALSPTFPIHLIFPDKEPHFDVDTVISKLTNKPFTKISKSSGLHGFMNYRSVNFNECLYHDYLTLLLAEI</sequence>
<organism evidence="1 2">
    <name type="scientific">Thalassotalea loyana</name>
    <dbReference type="NCBI Taxonomy" id="280483"/>
    <lineage>
        <taxon>Bacteria</taxon>
        <taxon>Pseudomonadati</taxon>
        <taxon>Pseudomonadota</taxon>
        <taxon>Gammaproteobacteria</taxon>
        <taxon>Alteromonadales</taxon>
        <taxon>Colwelliaceae</taxon>
        <taxon>Thalassotalea</taxon>
    </lineage>
</organism>
<evidence type="ECO:0000313" key="2">
    <source>
        <dbReference type="Proteomes" id="UP001157134"/>
    </source>
</evidence>
<keyword evidence="2" id="KW-1185">Reference proteome</keyword>
<dbReference type="EMBL" id="BSSV01000002">
    <property type="protein sequence ID" value="GLX85206.1"/>
    <property type="molecule type" value="Genomic_DNA"/>
</dbReference>
<name>A0ABQ6HFD8_9GAMM</name>
<protein>
    <recommendedName>
        <fullName evidence="3">Dienelactone hydrolase domain-containing protein</fullName>
    </recommendedName>
</protein>
<gene>
    <name evidence="1" type="primary">yczH</name>
    <name evidence="1" type="ORF">tloyanaT_14580</name>
</gene>
<dbReference type="Proteomes" id="UP001157134">
    <property type="component" value="Unassembled WGS sequence"/>
</dbReference>
<comment type="caution">
    <text evidence="1">The sequence shown here is derived from an EMBL/GenBank/DDBJ whole genome shotgun (WGS) entry which is preliminary data.</text>
</comment>